<dbReference type="FunFam" id="2.40.70.10:FF:000011">
    <property type="entry name" value="Aspartic protease"/>
    <property type="match status" value="1"/>
</dbReference>
<keyword evidence="5 14" id="KW-0732">Signal</keyword>
<evidence type="ECO:0000256" key="1">
    <source>
        <dbReference type="ARBA" id="ARBA00004609"/>
    </source>
</evidence>
<keyword evidence="4" id="KW-0645">Protease</keyword>
<dbReference type="PANTHER" id="PTHR47966:SF65">
    <property type="entry name" value="ASPARTIC-TYPE ENDOPEPTIDASE"/>
    <property type="match status" value="1"/>
</dbReference>
<dbReference type="PANTHER" id="PTHR47966">
    <property type="entry name" value="BETA-SITE APP-CLEAVING ENZYME, ISOFORM A-RELATED"/>
    <property type="match status" value="1"/>
</dbReference>
<proteinExistence type="inferred from homology"/>
<keyword evidence="8" id="KW-0449">Lipoprotein</keyword>
<dbReference type="PRINTS" id="PR00792">
    <property type="entry name" value="PEPSIN"/>
</dbReference>
<dbReference type="PROSITE" id="PS51767">
    <property type="entry name" value="PEPTIDASE_A1"/>
    <property type="match status" value="1"/>
</dbReference>
<evidence type="ECO:0000256" key="3">
    <source>
        <dbReference type="ARBA" id="ARBA00022622"/>
    </source>
</evidence>
<dbReference type="InterPro" id="IPR033121">
    <property type="entry name" value="PEPTIDASE_A1"/>
</dbReference>
<feature type="domain" description="Peptidase A1" evidence="15">
    <location>
        <begin position="64"/>
        <end position="389"/>
    </location>
</feature>
<evidence type="ECO:0000256" key="6">
    <source>
        <dbReference type="ARBA" id="ARBA00022750"/>
    </source>
</evidence>
<evidence type="ECO:0000256" key="4">
    <source>
        <dbReference type="ARBA" id="ARBA00022670"/>
    </source>
</evidence>
<organism evidence="16 17">
    <name type="scientific">Aspergillus aculeatus (strain ATCC 16872 / CBS 172.66 / WB 5094)</name>
    <dbReference type="NCBI Taxonomy" id="690307"/>
    <lineage>
        <taxon>Eukaryota</taxon>
        <taxon>Fungi</taxon>
        <taxon>Dikarya</taxon>
        <taxon>Ascomycota</taxon>
        <taxon>Pezizomycotina</taxon>
        <taxon>Eurotiomycetes</taxon>
        <taxon>Eurotiomycetidae</taxon>
        <taxon>Eurotiales</taxon>
        <taxon>Aspergillaceae</taxon>
        <taxon>Aspergillus</taxon>
        <taxon>Aspergillus subgen. Circumdati</taxon>
    </lineage>
</organism>
<keyword evidence="7" id="KW-0378">Hydrolase</keyword>
<gene>
    <name evidence="16" type="ORF">ASPACDRAFT_1901594</name>
</gene>
<dbReference type="STRING" id="690307.A0A1L9WSA4"/>
<dbReference type="Gene3D" id="2.40.70.10">
    <property type="entry name" value="Acid Proteases"/>
    <property type="match status" value="2"/>
</dbReference>
<feature type="disulfide bond" evidence="12">
    <location>
        <begin position="314"/>
        <end position="353"/>
    </location>
</feature>
<evidence type="ECO:0000256" key="7">
    <source>
        <dbReference type="ARBA" id="ARBA00022801"/>
    </source>
</evidence>
<dbReference type="InterPro" id="IPR033876">
    <property type="entry name" value="SAP-like"/>
</dbReference>
<feature type="active site" evidence="11">
    <location>
        <position position="279"/>
    </location>
</feature>
<evidence type="ECO:0000256" key="12">
    <source>
        <dbReference type="PIRSR" id="PIRSR601461-2"/>
    </source>
</evidence>
<comment type="similarity">
    <text evidence="2">Belongs to the peptidase A1 family.</text>
</comment>
<dbReference type="GO" id="GO:0005886">
    <property type="term" value="C:plasma membrane"/>
    <property type="evidence" value="ECO:0007669"/>
    <property type="project" value="UniProtKB-SubCell"/>
</dbReference>
<evidence type="ECO:0000256" key="2">
    <source>
        <dbReference type="ARBA" id="ARBA00007447"/>
    </source>
</evidence>
<accession>A0A1L9WSA4</accession>
<keyword evidence="17" id="KW-1185">Reference proteome</keyword>
<evidence type="ECO:0000256" key="10">
    <source>
        <dbReference type="ARBA" id="ARBA00068059"/>
    </source>
</evidence>
<evidence type="ECO:0000256" key="13">
    <source>
        <dbReference type="SAM" id="MobiDB-lite"/>
    </source>
</evidence>
<dbReference type="GO" id="GO:0098552">
    <property type="term" value="C:side of membrane"/>
    <property type="evidence" value="ECO:0007669"/>
    <property type="project" value="UniProtKB-KW"/>
</dbReference>
<dbReference type="EMBL" id="KV878978">
    <property type="protein sequence ID" value="OJJ99056.1"/>
    <property type="molecule type" value="Genomic_DNA"/>
</dbReference>
<evidence type="ECO:0000256" key="9">
    <source>
        <dbReference type="ARBA" id="ARBA00067536"/>
    </source>
</evidence>
<keyword evidence="3" id="KW-0472">Membrane</keyword>
<dbReference type="Proteomes" id="UP000184546">
    <property type="component" value="Unassembled WGS sequence"/>
</dbReference>
<evidence type="ECO:0000313" key="16">
    <source>
        <dbReference type="EMBL" id="OJJ99056.1"/>
    </source>
</evidence>
<protein>
    <recommendedName>
        <fullName evidence="10">Probable aspartic-type endopeptidase OPSB</fullName>
    </recommendedName>
    <alternativeName>
        <fullName evidence="9">Probable aspartic-type endopeptidase opsB</fullName>
    </alternativeName>
</protein>
<dbReference type="OMA" id="TSGETWI"/>
<feature type="active site" evidence="11">
    <location>
        <position position="82"/>
    </location>
</feature>
<dbReference type="InterPro" id="IPR021109">
    <property type="entry name" value="Peptidase_aspartic_dom_sf"/>
</dbReference>
<evidence type="ECO:0000256" key="11">
    <source>
        <dbReference type="PIRSR" id="PIRSR601461-1"/>
    </source>
</evidence>
<dbReference type="Pfam" id="PF00026">
    <property type="entry name" value="Asp"/>
    <property type="match status" value="1"/>
</dbReference>
<keyword evidence="3" id="KW-0336">GPI-anchor</keyword>
<dbReference type="InterPro" id="IPR001461">
    <property type="entry name" value="Aspartic_peptidase_A1"/>
</dbReference>
<keyword evidence="6" id="KW-0064">Aspartyl protease</keyword>
<evidence type="ECO:0000256" key="8">
    <source>
        <dbReference type="ARBA" id="ARBA00023288"/>
    </source>
</evidence>
<dbReference type="CDD" id="cd05474">
    <property type="entry name" value="SAP_like"/>
    <property type="match status" value="1"/>
</dbReference>
<keyword evidence="12" id="KW-1015">Disulfide bond</keyword>
<sequence length="498" mass="51775">MRGAYLLPVLGLAAAPYVDALQLHRRDVPATVHIPIERKPFTQPSRKRDSTVDVTLDNHGDTYYTLNLTIGTPPQKVVLSLDTGSSDTWVNSPDSDECSAKSNPCEPYGTYDSGASSSYKKLATFMNDTYGDGTNSYGNYATDNVTIGGTTIKSMQFAVAEKSSSAQGIAGVGYARATYQEEYDGKVYSNLPQALVDTGAIKSPAYSVWLDDEDATTGSILFGGVNKAKYVGELQTLPIVPRDGQYVSLAIALTEVSVEKSGSSSKKYTTSLPLSCSLDTGTSMTALPEDLVNEIYKELDAGYSTKSQAAYIACSAMEKDYNVTFGFSGATVTVPISQLVLPYTEPDFAQGDCILGIVPSQAGMNLLGDTFLRSAYVVYDLANNEISVANTNFSPGKDDILEIGTGTNAVPGATLMPSAVSSATGNGVEPTGTGAVSGPTVMVSGTVTLTEGGSQPTATGTAASVESTSSEAGAVALPTSNSGRLLSGLAGVGLLLAL</sequence>
<dbReference type="RefSeq" id="XP_020055396.1">
    <property type="nucleotide sequence ID" value="XM_020198765.1"/>
</dbReference>
<feature type="compositionally biased region" description="Low complexity" evidence="13">
    <location>
        <begin position="457"/>
        <end position="469"/>
    </location>
</feature>
<evidence type="ECO:0000256" key="5">
    <source>
        <dbReference type="ARBA" id="ARBA00022729"/>
    </source>
</evidence>
<dbReference type="OrthoDB" id="771136at2759"/>
<evidence type="ECO:0000313" key="17">
    <source>
        <dbReference type="Proteomes" id="UP000184546"/>
    </source>
</evidence>
<keyword evidence="3" id="KW-0325">Glycoprotein</keyword>
<reference evidence="17" key="1">
    <citation type="journal article" date="2017" name="Genome Biol.">
        <title>Comparative genomics reveals high biological diversity and specific adaptations in the industrially and medically important fungal genus Aspergillus.</title>
        <authorList>
            <person name="de Vries R.P."/>
            <person name="Riley R."/>
            <person name="Wiebenga A."/>
            <person name="Aguilar-Osorio G."/>
            <person name="Amillis S."/>
            <person name="Uchima C.A."/>
            <person name="Anderluh G."/>
            <person name="Asadollahi M."/>
            <person name="Askin M."/>
            <person name="Barry K."/>
            <person name="Battaglia E."/>
            <person name="Bayram O."/>
            <person name="Benocci T."/>
            <person name="Braus-Stromeyer S.A."/>
            <person name="Caldana C."/>
            <person name="Canovas D."/>
            <person name="Cerqueira G.C."/>
            <person name="Chen F."/>
            <person name="Chen W."/>
            <person name="Choi C."/>
            <person name="Clum A."/>
            <person name="Dos Santos R.A."/>
            <person name="Damasio A.R."/>
            <person name="Diallinas G."/>
            <person name="Emri T."/>
            <person name="Fekete E."/>
            <person name="Flipphi M."/>
            <person name="Freyberg S."/>
            <person name="Gallo A."/>
            <person name="Gournas C."/>
            <person name="Habgood R."/>
            <person name="Hainaut M."/>
            <person name="Harispe M.L."/>
            <person name="Henrissat B."/>
            <person name="Hilden K.S."/>
            <person name="Hope R."/>
            <person name="Hossain A."/>
            <person name="Karabika E."/>
            <person name="Karaffa L."/>
            <person name="Karanyi Z."/>
            <person name="Krasevec N."/>
            <person name="Kuo A."/>
            <person name="Kusch H."/>
            <person name="LaButti K."/>
            <person name="Lagendijk E.L."/>
            <person name="Lapidus A."/>
            <person name="Levasseur A."/>
            <person name="Lindquist E."/>
            <person name="Lipzen A."/>
            <person name="Logrieco A.F."/>
            <person name="MacCabe A."/>
            <person name="Maekelae M.R."/>
            <person name="Malavazi I."/>
            <person name="Melin P."/>
            <person name="Meyer V."/>
            <person name="Mielnichuk N."/>
            <person name="Miskei M."/>
            <person name="Molnar A.P."/>
            <person name="Mule G."/>
            <person name="Ngan C.Y."/>
            <person name="Orejas M."/>
            <person name="Orosz E."/>
            <person name="Ouedraogo J.P."/>
            <person name="Overkamp K.M."/>
            <person name="Park H.-S."/>
            <person name="Perrone G."/>
            <person name="Piumi F."/>
            <person name="Punt P.J."/>
            <person name="Ram A.F."/>
            <person name="Ramon A."/>
            <person name="Rauscher S."/>
            <person name="Record E."/>
            <person name="Riano-Pachon D.M."/>
            <person name="Robert V."/>
            <person name="Roehrig J."/>
            <person name="Ruller R."/>
            <person name="Salamov A."/>
            <person name="Salih N.S."/>
            <person name="Samson R.A."/>
            <person name="Sandor E."/>
            <person name="Sanguinetti M."/>
            <person name="Schuetze T."/>
            <person name="Sepcic K."/>
            <person name="Shelest E."/>
            <person name="Sherlock G."/>
            <person name="Sophianopoulou V."/>
            <person name="Squina F.M."/>
            <person name="Sun H."/>
            <person name="Susca A."/>
            <person name="Todd R.B."/>
            <person name="Tsang A."/>
            <person name="Unkles S.E."/>
            <person name="van de Wiele N."/>
            <person name="van Rossen-Uffink D."/>
            <person name="Oliveira J.V."/>
            <person name="Vesth T.C."/>
            <person name="Visser J."/>
            <person name="Yu J.-H."/>
            <person name="Zhou M."/>
            <person name="Andersen M.R."/>
            <person name="Archer D.B."/>
            <person name="Baker S.E."/>
            <person name="Benoit I."/>
            <person name="Brakhage A.A."/>
            <person name="Braus G.H."/>
            <person name="Fischer R."/>
            <person name="Frisvad J.C."/>
            <person name="Goldman G.H."/>
            <person name="Houbraken J."/>
            <person name="Oakley B."/>
            <person name="Pocsi I."/>
            <person name="Scazzocchio C."/>
            <person name="Seiboth B."/>
            <person name="vanKuyk P.A."/>
            <person name="Wortman J."/>
            <person name="Dyer P.S."/>
            <person name="Grigoriev I.V."/>
        </authorList>
    </citation>
    <scope>NUCLEOTIDE SEQUENCE [LARGE SCALE GENOMIC DNA]</scope>
    <source>
        <strain evidence="17">ATCC 16872 / CBS 172.66 / WB 5094</strain>
    </source>
</reference>
<name>A0A1L9WSA4_ASPA1</name>
<comment type="subcellular location">
    <subcellularLocation>
        <location evidence="1">Cell membrane</location>
        <topology evidence="1">Lipid-anchor</topology>
        <topology evidence="1">GPI-anchor</topology>
    </subcellularLocation>
</comment>
<dbReference type="VEuPathDB" id="FungiDB:ASPACDRAFT_1901594"/>
<dbReference type="SUPFAM" id="SSF50630">
    <property type="entry name" value="Acid proteases"/>
    <property type="match status" value="1"/>
</dbReference>
<feature type="region of interest" description="Disordered" evidence="13">
    <location>
        <begin position="450"/>
        <end position="469"/>
    </location>
</feature>
<feature type="chain" id="PRO_5012295934" description="Probable aspartic-type endopeptidase OPSB" evidence="14">
    <location>
        <begin position="21"/>
        <end position="498"/>
    </location>
</feature>
<feature type="signal peptide" evidence="14">
    <location>
        <begin position="1"/>
        <end position="20"/>
    </location>
</feature>
<dbReference type="GO" id="GO:0004190">
    <property type="term" value="F:aspartic-type endopeptidase activity"/>
    <property type="evidence" value="ECO:0007669"/>
    <property type="project" value="UniProtKB-KW"/>
</dbReference>
<evidence type="ECO:0000256" key="14">
    <source>
        <dbReference type="SAM" id="SignalP"/>
    </source>
</evidence>
<dbReference type="GO" id="GO:0006508">
    <property type="term" value="P:proteolysis"/>
    <property type="evidence" value="ECO:0007669"/>
    <property type="project" value="UniProtKB-KW"/>
</dbReference>
<evidence type="ECO:0000259" key="15">
    <source>
        <dbReference type="PROSITE" id="PS51767"/>
    </source>
</evidence>
<dbReference type="AlphaFoldDB" id="A0A1L9WSA4"/>
<dbReference type="GeneID" id="30972579"/>